<accession>A0A1V4IJF6</accession>
<dbReference type="STRING" id="225345.CLCHR_30640"/>
<keyword evidence="6" id="KW-1185">Reference proteome</keyword>
<dbReference type="Proteomes" id="UP000191056">
    <property type="component" value="Unassembled WGS sequence"/>
</dbReference>
<evidence type="ECO:0000259" key="4">
    <source>
        <dbReference type="PROSITE" id="PS51379"/>
    </source>
</evidence>
<organism evidence="5 6">
    <name type="scientific">Clostridium chromiireducens</name>
    <dbReference type="NCBI Taxonomy" id="225345"/>
    <lineage>
        <taxon>Bacteria</taxon>
        <taxon>Bacillati</taxon>
        <taxon>Bacillota</taxon>
        <taxon>Clostridia</taxon>
        <taxon>Eubacteriales</taxon>
        <taxon>Clostridiaceae</taxon>
        <taxon>Clostridium</taxon>
    </lineage>
</organism>
<keyword evidence="2" id="KW-0408">Iron</keyword>
<dbReference type="GO" id="GO:0046872">
    <property type="term" value="F:metal ion binding"/>
    <property type="evidence" value="ECO:0007669"/>
    <property type="project" value="UniProtKB-KW"/>
</dbReference>
<evidence type="ECO:0000313" key="6">
    <source>
        <dbReference type="Proteomes" id="UP000191056"/>
    </source>
</evidence>
<comment type="caution">
    <text evidence="5">The sequence shown here is derived from an EMBL/GenBank/DDBJ whole genome shotgun (WGS) entry which is preliminary data.</text>
</comment>
<keyword evidence="3" id="KW-0411">Iron-sulfur</keyword>
<evidence type="ECO:0000256" key="3">
    <source>
        <dbReference type="ARBA" id="ARBA00023014"/>
    </source>
</evidence>
<evidence type="ECO:0000313" key="5">
    <source>
        <dbReference type="EMBL" id="OPJ60131.1"/>
    </source>
</evidence>
<name>A0A1V4IJF6_9CLOT</name>
<dbReference type="SUPFAM" id="SSF46548">
    <property type="entry name" value="alpha-helical ferredoxin"/>
    <property type="match status" value="1"/>
</dbReference>
<dbReference type="AlphaFoldDB" id="A0A1V4IJF6"/>
<keyword evidence="1" id="KW-0479">Metal-binding</keyword>
<dbReference type="RefSeq" id="WP_079440681.1">
    <property type="nucleotide sequence ID" value="NZ_MZGT01000042.1"/>
</dbReference>
<dbReference type="PROSITE" id="PS51379">
    <property type="entry name" value="4FE4S_FER_2"/>
    <property type="match status" value="1"/>
</dbReference>
<evidence type="ECO:0000256" key="1">
    <source>
        <dbReference type="ARBA" id="ARBA00022723"/>
    </source>
</evidence>
<dbReference type="PANTHER" id="PTHR42827:SF1">
    <property type="entry name" value="IRON-SULFUR CLUSTER-BINDING PROTEIN"/>
    <property type="match status" value="1"/>
</dbReference>
<feature type="domain" description="4Fe-4S ferredoxin-type" evidence="4">
    <location>
        <begin position="147"/>
        <end position="176"/>
    </location>
</feature>
<dbReference type="EMBL" id="MZGT01000042">
    <property type="protein sequence ID" value="OPJ60131.1"/>
    <property type="molecule type" value="Genomic_DNA"/>
</dbReference>
<dbReference type="PANTHER" id="PTHR42827">
    <property type="entry name" value="IRON-SULFUR CLUSTER-BINDING PROTEIN-RELATED"/>
    <property type="match status" value="1"/>
</dbReference>
<evidence type="ECO:0000256" key="2">
    <source>
        <dbReference type="ARBA" id="ARBA00023004"/>
    </source>
</evidence>
<dbReference type="InterPro" id="IPR017900">
    <property type="entry name" value="4Fe4S_Fe_S_CS"/>
</dbReference>
<dbReference type="OrthoDB" id="9784571at2"/>
<dbReference type="PROSITE" id="PS00198">
    <property type="entry name" value="4FE4S_FER_1"/>
    <property type="match status" value="1"/>
</dbReference>
<protein>
    <submittedName>
        <fullName evidence="5">Epoxyqueuosine reductase</fullName>
    </submittedName>
</protein>
<gene>
    <name evidence="5" type="primary">queG_4</name>
    <name evidence="5" type="ORF">CLCHR_30640</name>
</gene>
<proteinExistence type="predicted"/>
<sequence length="222" mass="25012">MIKLSYLQEKLSSCCEIDSFSISMCSESERQALWDLLPECKSVIVLAHHIKHSIEWAWFPFEAERNNVTCAADLHLKTECEKITSVIKDNGYNSIIIPYPGRSGIRFKDLANKTGLGKIGDNFLFLHKEWGAWAHLRVIVSDGEISDKLPECKEVCYHCGICKTSCPAKVIKDDTLLGVECSQYQNKIDEEFGIQGSYTPKCEECARVCPIGETPEKITISK</sequence>
<dbReference type="GO" id="GO:0051536">
    <property type="term" value="F:iron-sulfur cluster binding"/>
    <property type="evidence" value="ECO:0007669"/>
    <property type="project" value="UniProtKB-KW"/>
</dbReference>
<dbReference type="InterPro" id="IPR017896">
    <property type="entry name" value="4Fe4S_Fe-S-bd"/>
</dbReference>
<reference evidence="5 6" key="1">
    <citation type="submission" date="2017-03" db="EMBL/GenBank/DDBJ databases">
        <title>Genome sequence of Clostridium chromiireducens DSM 23318.</title>
        <authorList>
            <person name="Poehlein A."/>
            <person name="Daniel R."/>
        </authorList>
    </citation>
    <scope>NUCLEOTIDE SEQUENCE [LARGE SCALE GENOMIC DNA]</scope>
    <source>
        <strain evidence="5 6">DSM 23318</strain>
    </source>
</reference>